<feature type="transmembrane region" description="Helical" evidence="1">
    <location>
        <begin position="39"/>
        <end position="58"/>
    </location>
</feature>
<gene>
    <name evidence="2" type="ORF">FPR_25000</name>
</gene>
<name>D4KCT8_9FIRM</name>
<feature type="transmembrane region" description="Helical" evidence="1">
    <location>
        <begin position="7"/>
        <end position="27"/>
    </location>
</feature>
<sequence length="355" mass="39872">MAKLRKLAGWLPAVGAMIFNGCVIGWLHCTKPQLLGSLVPGNVIAVGYTILFLLWWCLAPAATACVIGGPFFLWCAALLPAELLFALTALRQVWPVGVLLAVLWLAGVFWFRRRSFRQFRRQSRRCGYDDFALLCGEDRVRENCRRFGVLLATLLLAVPACWGMWSSRVYLTAAAPAQTQAETTAQLHEKKFLPGFAEDVWETASLDSKTELAKQLAAYELAMLGVPDGTEVTVQPLDEDWLGYYSASSRQIVLSRSVLESGTAQETMDTIAHEAYHAQQAYVVENIDWDDAATQAAYYDQARRWLRNYQSGYVSGDEDILGYYFQPVEADARAYAKEETERLQELISRNLQEDK</sequence>
<dbReference type="eggNOG" id="ENOG5033YJJ">
    <property type="taxonomic scope" value="Bacteria"/>
</dbReference>
<feature type="transmembrane region" description="Helical" evidence="1">
    <location>
        <begin position="65"/>
        <end position="87"/>
    </location>
</feature>
<reference evidence="2 3" key="1">
    <citation type="submission" date="2010-03" db="EMBL/GenBank/DDBJ databases">
        <title>The genome sequence of Faecalibacterium prausnitzii SL3/3.</title>
        <authorList>
            <consortium name="metaHIT consortium -- http://www.metahit.eu/"/>
            <person name="Pajon A."/>
            <person name="Turner K."/>
            <person name="Parkhill J."/>
            <person name="Duncan S."/>
            <person name="Flint H."/>
        </authorList>
    </citation>
    <scope>NUCLEOTIDE SEQUENCE [LARGE SCALE GENOMIC DNA]</scope>
    <source>
        <strain evidence="2 3">SL3/3</strain>
    </source>
</reference>
<evidence type="ECO:0000256" key="1">
    <source>
        <dbReference type="SAM" id="Phobius"/>
    </source>
</evidence>
<dbReference type="EMBL" id="FP929046">
    <property type="protein sequence ID" value="CBL02651.1"/>
    <property type="molecule type" value="Genomic_DNA"/>
</dbReference>
<keyword evidence="1" id="KW-0472">Membrane</keyword>
<dbReference type="RefSeq" id="WP_015538137.1">
    <property type="nucleotide sequence ID" value="NC_021020.1"/>
</dbReference>
<dbReference type="Proteomes" id="UP000007059">
    <property type="component" value="Chromosome"/>
</dbReference>
<accession>D4KCT8</accession>
<dbReference type="HOGENOM" id="CLU_780199_0_0_9"/>
<feature type="transmembrane region" description="Helical" evidence="1">
    <location>
        <begin position="93"/>
        <end position="111"/>
    </location>
</feature>
<keyword evidence="1" id="KW-1133">Transmembrane helix</keyword>
<dbReference type="AlphaFoldDB" id="D4KCT8"/>
<feature type="transmembrane region" description="Helical" evidence="1">
    <location>
        <begin position="147"/>
        <end position="165"/>
    </location>
</feature>
<evidence type="ECO:0000313" key="3">
    <source>
        <dbReference type="Proteomes" id="UP000007059"/>
    </source>
</evidence>
<protein>
    <submittedName>
        <fullName evidence="2">Uncharacterized protein</fullName>
    </submittedName>
</protein>
<organism evidence="2 3">
    <name type="scientific">Faecalibacterium prausnitzii SL3/3</name>
    <dbReference type="NCBI Taxonomy" id="657322"/>
    <lineage>
        <taxon>Bacteria</taxon>
        <taxon>Bacillati</taxon>
        <taxon>Bacillota</taxon>
        <taxon>Clostridia</taxon>
        <taxon>Eubacteriales</taxon>
        <taxon>Oscillospiraceae</taxon>
        <taxon>Faecalibacterium</taxon>
    </lineage>
</organism>
<dbReference type="KEGG" id="fpa:FPR_25000"/>
<evidence type="ECO:0000313" key="2">
    <source>
        <dbReference type="EMBL" id="CBL02651.1"/>
    </source>
</evidence>
<proteinExistence type="predicted"/>
<dbReference type="PATRIC" id="fig|657322.3.peg.2354"/>
<keyword evidence="1" id="KW-0812">Transmembrane</keyword>
<reference evidence="2 3" key="2">
    <citation type="submission" date="2010-03" db="EMBL/GenBank/DDBJ databases">
        <authorList>
            <person name="Pajon A."/>
        </authorList>
    </citation>
    <scope>NUCLEOTIDE SEQUENCE [LARGE SCALE GENOMIC DNA]</scope>
    <source>
        <strain evidence="2 3">SL3/3</strain>
    </source>
</reference>